<name>A0A8C5M891_9ANUR</name>
<evidence type="ECO:0000256" key="4">
    <source>
        <dbReference type="ARBA" id="ARBA00022692"/>
    </source>
</evidence>
<evidence type="ECO:0000313" key="15">
    <source>
        <dbReference type="Proteomes" id="UP000694569"/>
    </source>
</evidence>
<dbReference type="CDD" id="cd15283">
    <property type="entry name" value="7tmC_V2R_pheromone"/>
    <property type="match status" value="1"/>
</dbReference>
<evidence type="ECO:0000256" key="1">
    <source>
        <dbReference type="ARBA" id="ARBA00004651"/>
    </source>
</evidence>
<feature type="transmembrane region" description="Helical" evidence="12">
    <location>
        <begin position="172"/>
        <end position="192"/>
    </location>
</feature>
<dbReference type="GeneTree" id="ENSGT00950000182788"/>
<keyword evidence="6 12" id="KW-1133">Transmembrane helix</keyword>
<proteinExistence type="inferred from homology"/>
<feature type="transmembrane region" description="Helical" evidence="12">
    <location>
        <begin position="360"/>
        <end position="383"/>
    </location>
</feature>
<feature type="transmembrane region" description="Helical" evidence="12">
    <location>
        <begin position="204"/>
        <end position="228"/>
    </location>
</feature>
<feature type="transmembrane region" description="Helical" evidence="12">
    <location>
        <begin position="328"/>
        <end position="348"/>
    </location>
</feature>
<feature type="transmembrane region" description="Helical" evidence="12">
    <location>
        <begin position="134"/>
        <end position="157"/>
    </location>
</feature>
<dbReference type="PROSITE" id="PS00981">
    <property type="entry name" value="G_PROTEIN_RECEP_F3_3"/>
    <property type="match status" value="1"/>
</dbReference>
<dbReference type="PANTHER" id="PTHR24061:SF0">
    <property type="entry name" value="C-FAMILY ODORANT RECEPTOR OLFCT1"/>
    <property type="match status" value="1"/>
</dbReference>
<dbReference type="InterPro" id="IPR004073">
    <property type="entry name" value="GPCR_3_vmron_rcpt_2"/>
</dbReference>
<evidence type="ECO:0000256" key="8">
    <source>
        <dbReference type="ARBA" id="ARBA00023136"/>
    </source>
</evidence>
<feature type="transmembrane region" description="Helical" evidence="12">
    <location>
        <begin position="294"/>
        <end position="316"/>
    </location>
</feature>
<feature type="transmembrane region" description="Helical" evidence="12">
    <location>
        <begin position="249"/>
        <end position="267"/>
    </location>
</feature>
<evidence type="ECO:0000313" key="14">
    <source>
        <dbReference type="Ensembl" id="ENSLLEP00000010936.1"/>
    </source>
</evidence>
<evidence type="ECO:0000256" key="3">
    <source>
        <dbReference type="ARBA" id="ARBA00022475"/>
    </source>
</evidence>
<dbReference type="InterPro" id="IPR011500">
    <property type="entry name" value="GPCR_3_9-Cys_dom"/>
</dbReference>
<dbReference type="PROSITE" id="PS50259">
    <property type="entry name" value="G_PROTEIN_RECEP_F3_4"/>
    <property type="match status" value="1"/>
</dbReference>
<dbReference type="Gene3D" id="2.10.50.30">
    <property type="entry name" value="GPCR, family 3, nine cysteines domain"/>
    <property type="match status" value="1"/>
</dbReference>
<comment type="similarity">
    <text evidence="2">Belongs to the G-protein coupled receptor 3 family.</text>
</comment>
<keyword evidence="5" id="KW-0732">Signal</keyword>
<evidence type="ECO:0000256" key="5">
    <source>
        <dbReference type="ARBA" id="ARBA00022729"/>
    </source>
</evidence>
<reference evidence="14" key="1">
    <citation type="submission" date="2025-08" db="UniProtKB">
        <authorList>
            <consortium name="Ensembl"/>
        </authorList>
    </citation>
    <scope>IDENTIFICATION</scope>
</reference>
<keyword evidence="7" id="KW-0297">G-protein coupled receptor</keyword>
<evidence type="ECO:0000256" key="7">
    <source>
        <dbReference type="ARBA" id="ARBA00023040"/>
    </source>
</evidence>
<keyword evidence="8 12" id="KW-0472">Membrane</keyword>
<keyword evidence="15" id="KW-1185">Reference proteome</keyword>
<protein>
    <recommendedName>
        <fullName evidence="13">G-protein coupled receptors family 3 profile domain-containing protein</fullName>
    </recommendedName>
</protein>
<dbReference type="Pfam" id="PF00003">
    <property type="entry name" value="7tm_3"/>
    <property type="match status" value="1"/>
</dbReference>
<dbReference type="InterPro" id="IPR000337">
    <property type="entry name" value="GPCR_3"/>
</dbReference>
<comment type="subcellular location">
    <subcellularLocation>
        <location evidence="1">Cell membrane</location>
        <topology evidence="1">Multi-pass membrane protein</topology>
    </subcellularLocation>
</comment>
<dbReference type="PRINTS" id="PR00248">
    <property type="entry name" value="GPCRMGR"/>
</dbReference>
<keyword evidence="3" id="KW-1003">Cell membrane</keyword>
<dbReference type="InterPro" id="IPR028082">
    <property type="entry name" value="Peripla_BP_I"/>
</dbReference>
<keyword evidence="10" id="KW-0325">Glycoprotein</keyword>
<accession>A0A8C5M891</accession>
<reference evidence="14" key="2">
    <citation type="submission" date="2025-09" db="UniProtKB">
        <authorList>
            <consortium name="Ensembl"/>
        </authorList>
    </citation>
    <scope>IDENTIFICATION</scope>
</reference>
<evidence type="ECO:0000256" key="9">
    <source>
        <dbReference type="ARBA" id="ARBA00023170"/>
    </source>
</evidence>
<dbReference type="Proteomes" id="UP000694569">
    <property type="component" value="Unplaced"/>
</dbReference>
<dbReference type="InterPro" id="IPR000068">
    <property type="entry name" value="GPCR_3_Ca_sens_rcpt-rel"/>
</dbReference>
<dbReference type="AlphaFoldDB" id="A0A8C5M891"/>
<dbReference type="InterPro" id="IPR017979">
    <property type="entry name" value="GPCR_3_CS"/>
</dbReference>
<evidence type="ECO:0000256" key="10">
    <source>
        <dbReference type="ARBA" id="ARBA00023180"/>
    </source>
</evidence>
<keyword evidence="9" id="KW-0675">Receptor</keyword>
<evidence type="ECO:0000256" key="6">
    <source>
        <dbReference type="ARBA" id="ARBA00022989"/>
    </source>
</evidence>
<evidence type="ECO:0000256" key="11">
    <source>
        <dbReference type="ARBA" id="ARBA00023224"/>
    </source>
</evidence>
<dbReference type="PRINTS" id="PR01535">
    <property type="entry name" value="VOMERONASL2R"/>
</dbReference>
<evidence type="ECO:0000256" key="2">
    <source>
        <dbReference type="ARBA" id="ARBA00007242"/>
    </source>
</evidence>
<dbReference type="Gene3D" id="3.40.50.2300">
    <property type="match status" value="1"/>
</dbReference>
<keyword evidence="4 12" id="KW-0812">Transmembrane</keyword>
<feature type="domain" description="G-protein coupled receptors family 3 profile" evidence="13">
    <location>
        <begin position="134"/>
        <end position="398"/>
    </location>
</feature>
<evidence type="ECO:0000259" key="13">
    <source>
        <dbReference type="PROSITE" id="PS50259"/>
    </source>
</evidence>
<dbReference type="OrthoDB" id="5984008at2759"/>
<dbReference type="GO" id="GO:0004930">
    <property type="term" value="F:G protein-coupled receptor activity"/>
    <property type="evidence" value="ECO:0007669"/>
    <property type="project" value="UniProtKB-KW"/>
</dbReference>
<dbReference type="Pfam" id="PF07562">
    <property type="entry name" value="NCD3G"/>
    <property type="match status" value="1"/>
</dbReference>
<dbReference type="Ensembl" id="ENSLLET00000011373.1">
    <property type="protein sequence ID" value="ENSLLEP00000010936.1"/>
    <property type="gene ID" value="ENSLLEG00000006980.1"/>
</dbReference>
<dbReference type="FunFam" id="2.10.50.30:FF:000002">
    <property type="entry name" value="Vomeronasal 2 receptor, h1"/>
    <property type="match status" value="1"/>
</dbReference>
<dbReference type="InterPro" id="IPR017978">
    <property type="entry name" value="GPCR_3_C"/>
</dbReference>
<evidence type="ECO:0000256" key="12">
    <source>
        <dbReference type="SAM" id="Phobius"/>
    </source>
</evidence>
<sequence length="404" mass="45439">MVFNGNGDLPASYHIMNVQIRNDHFNLVKVGTYDPDTRQGDSISLNITAIAWGKNYDNVPLSVCSNSCLPGYRMSGRQGQPICCFDCVPCSVGEIANKSGASDCYKCPIDQWPNEDRRRCVLKVVEFLSFQEPLGIVLVIMITVFSLLTLWTLIIFIKHRETPIIKATNRELSYILLVSLILCFLCCLVFINRPSTFTCIVRQTFFSIVFSISISSVLARTLMVILAFKATTLNSPFRKWLGPKISRSIVIVCSTTQTAICSTWLLLDPPFPRLNTQLENHKVIFECHEGQNVYFYWSLGFLGFLAVVSFLVAFLARNLPDSFNEAKHITFSMLVFCSVWVSFIPAYLSTRGKYTVAVQIFAILASSAGLLGCIFAPKCYIILLKPEKNSKEQLMSRKVRTSGR</sequence>
<dbReference type="GO" id="GO:0005886">
    <property type="term" value="C:plasma membrane"/>
    <property type="evidence" value="ECO:0007669"/>
    <property type="project" value="UniProtKB-SubCell"/>
</dbReference>
<dbReference type="PANTHER" id="PTHR24061">
    <property type="entry name" value="CALCIUM-SENSING RECEPTOR-RELATED"/>
    <property type="match status" value="1"/>
</dbReference>
<organism evidence="14 15">
    <name type="scientific">Leptobrachium leishanense</name>
    <name type="common">Leishan spiny toad</name>
    <dbReference type="NCBI Taxonomy" id="445787"/>
    <lineage>
        <taxon>Eukaryota</taxon>
        <taxon>Metazoa</taxon>
        <taxon>Chordata</taxon>
        <taxon>Craniata</taxon>
        <taxon>Vertebrata</taxon>
        <taxon>Euteleostomi</taxon>
        <taxon>Amphibia</taxon>
        <taxon>Batrachia</taxon>
        <taxon>Anura</taxon>
        <taxon>Pelobatoidea</taxon>
        <taxon>Megophryidae</taxon>
        <taxon>Leptobrachium</taxon>
    </lineage>
</organism>
<dbReference type="SUPFAM" id="SSF53822">
    <property type="entry name" value="Periplasmic binding protein-like I"/>
    <property type="match status" value="1"/>
</dbReference>
<dbReference type="InterPro" id="IPR038550">
    <property type="entry name" value="GPCR_3_9-Cys_sf"/>
</dbReference>
<keyword evidence="11" id="KW-0807">Transducer</keyword>